<dbReference type="PANTHER" id="PTHR24148:SF64">
    <property type="entry name" value="HETEROKARYON INCOMPATIBILITY DOMAIN-CONTAINING PROTEIN"/>
    <property type="match status" value="1"/>
</dbReference>
<evidence type="ECO:0000313" key="1">
    <source>
        <dbReference type="EMBL" id="KAF2726938.1"/>
    </source>
</evidence>
<organism evidence="1 2">
    <name type="scientific">Polyplosphaeria fusca</name>
    <dbReference type="NCBI Taxonomy" id="682080"/>
    <lineage>
        <taxon>Eukaryota</taxon>
        <taxon>Fungi</taxon>
        <taxon>Dikarya</taxon>
        <taxon>Ascomycota</taxon>
        <taxon>Pezizomycotina</taxon>
        <taxon>Dothideomycetes</taxon>
        <taxon>Pleosporomycetidae</taxon>
        <taxon>Pleosporales</taxon>
        <taxon>Tetraplosphaeriaceae</taxon>
        <taxon>Polyplosphaeria</taxon>
    </lineage>
</organism>
<protein>
    <submittedName>
        <fullName evidence="1">Uncharacterized protein</fullName>
    </submittedName>
</protein>
<dbReference type="InterPro" id="IPR052895">
    <property type="entry name" value="HetReg/Transcr_Mod"/>
</dbReference>
<dbReference type="AlphaFoldDB" id="A0A9P4QK31"/>
<comment type="caution">
    <text evidence="1">The sequence shown here is derived from an EMBL/GenBank/DDBJ whole genome shotgun (WGS) entry which is preliminary data.</text>
</comment>
<name>A0A9P4QK31_9PLEO</name>
<evidence type="ECO:0000313" key="2">
    <source>
        <dbReference type="Proteomes" id="UP000799444"/>
    </source>
</evidence>
<proteinExistence type="predicted"/>
<reference evidence="1" key="1">
    <citation type="journal article" date="2020" name="Stud. Mycol.">
        <title>101 Dothideomycetes genomes: a test case for predicting lifestyles and emergence of pathogens.</title>
        <authorList>
            <person name="Haridas S."/>
            <person name="Albert R."/>
            <person name="Binder M."/>
            <person name="Bloem J."/>
            <person name="Labutti K."/>
            <person name="Salamov A."/>
            <person name="Andreopoulos B."/>
            <person name="Baker S."/>
            <person name="Barry K."/>
            <person name="Bills G."/>
            <person name="Bluhm B."/>
            <person name="Cannon C."/>
            <person name="Castanera R."/>
            <person name="Culley D."/>
            <person name="Daum C."/>
            <person name="Ezra D."/>
            <person name="Gonzalez J."/>
            <person name="Henrissat B."/>
            <person name="Kuo A."/>
            <person name="Liang C."/>
            <person name="Lipzen A."/>
            <person name="Lutzoni F."/>
            <person name="Magnuson J."/>
            <person name="Mondo S."/>
            <person name="Nolan M."/>
            <person name="Ohm R."/>
            <person name="Pangilinan J."/>
            <person name="Park H.-J."/>
            <person name="Ramirez L."/>
            <person name="Alfaro M."/>
            <person name="Sun H."/>
            <person name="Tritt A."/>
            <person name="Yoshinaga Y."/>
            <person name="Zwiers L.-H."/>
            <person name="Turgeon B."/>
            <person name="Goodwin S."/>
            <person name="Spatafora J."/>
            <person name="Crous P."/>
            <person name="Grigoriev I."/>
        </authorList>
    </citation>
    <scope>NUCLEOTIDE SEQUENCE</scope>
    <source>
        <strain evidence="1">CBS 125425</strain>
    </source>
</reference>
<sequence length="231" mass="25988">MFELIARHMGDLPSRKQTHVMMATATFFKKTEPRDSVFAILGLIKSEKEAEDLLKPDYTKPLADVLRDATRFSLFERWDLSALTFIRHPSDKLKDLNKFPTWTIRADLPSASSIVDRLPAYFFACRGLKPPSLLSDVSSGPNILLLEGFIVDRVVETAALVQDAWNDSKELQAWALAVKNMVLKHSTQPVSGDIYLDVAYAVSAAQSIDGQRVQEKICPYSQSMYGTWMSK</sequence>
<accession>A0A9P4QK31</accession>
<dbReference type="PANTHER" id="PTHR24148">
    <property type="entry name" value="ANKYRIN REPEAT DOMAIN-CONTAINING PROTEIN 39 HOMOLOG-RELATED"/>
    <property type="match status" value="1"/>
</dbReference>
<keyword evidence="2" id="KW-1185">Reference proteome</keyword>
<dbReference type="EMBL" id="ML996371">
    <property type="protein sequence ID" value="KAF2726938.1"/>
    <property type="molecule type" value="Genomic_DNA"/>
</dbReference>
<gene>
    <name evidence="1" type="ORF">EJ04DRAFT_596758</name>
</gene>
<dbReference type="OrthoDB" id="3774852at2759"/>
<dbReference type="Proteomes" id="UP000799444">
    <property type="component" value="Unassembled WGS sequence"/>
</dbReference>